<evidence type="ECO:0000313" key="7">
    <source>
        <dbReference type="Proteomes" id="UP001170310"/>
    </source>
</evidence>
<name>A0AAW7YRD3_9STAP</name>
<evidence type="ECO:0000259" key="5">
    <source>
        <dbReference type="PROSITE" id="PS50931"/>
    </source>
</evidence>
<dbReference type="GO" id="GO:0003700">
    <property type="term" value="F:DNA-binding transcription factor activity"/>
    <property type="evidence" value="ECO:0007669"/>
    <property type="project" value="InterPro"/>
</dbReference>
<keyword evidence="2" id="KW-0805">Transcription regulation</keyword>
<dbReference type="Proteomes" id="UP001170310">
    <property type="component" value="Unassembled WGS sequence"/>
</dbReference>
<dbReference type="EMBL" id="JAUOQO010000001">
    <property type="protein sequence ID" value="MDO6572776.1"/>
    <property type="molecule type" value="Genomic_DNA"/>
</dbReference>
<dbReference type="PROSITE" id="PS50931">
    <property type="entry name" value="HTH_LYSR"/>
    <property type="match status" value="1"/>
</dbReference>
<keyword evidence="3" id="KW-0238">DNA-binding</keyword>
<feature type="domain" description="HTH lysR-type" evidence="5">
    <location>
        <begin position="1"/>
        <end position="58"/>
    </location>
</feature>
<keyword evidence="4" id="KW-0804">Transcription</keyword>
<dbReference type="Pfam" id="PF00126">
    <property type="entry name" value="HTH_1"/>
    <property type="match status" value="1"/>
</dbReference>
<dbReference type="PANTHER" id="PTHR30346:SF28">
    <property type="entry name" value="HTH-TYPE TRANSCRIPTIONAL REGULATOR CYNR"/>
    <property type="match status" value="1"/>
</dbReference>
<dbReference type="RefSeq" id="WP_303520222.1">
    <property type="nucleotide sequence ID" value="NZ_JAUOQO010000001.1"/>
</dbReference>
<keyword evidence="7" id="KW-1185">Reference proteome</keyword>
<reference evidence="6" key="1">
    <citation type="submission" date="2023-07" db="EMBL/GenBank/DDBJ databases">
        <title>Genome content predicts the carbon catabolic preferences of heterotrophic bacteria.</title>
        <authorList>
            <person name="Gralka M."/>
        </authorList>
    </citation>
    <scope>NUCLEOTIDE SEQUENCE</scope>
    <source>
        <strain evidence="6">E2R20</strain>
    </source>
</reference>
<protein>
    <submittedName>
        <fullName evidence="6">LysR family transcriptional regulator</fullName>
    </submittedName>
</protein>
<dbReference type="InterPro" id="IPR000847">
    <property type="entry name" value="LysR_HTH_N"/>
</dbReference>
<dbReference type="PANTHER" id="PTHR30346">
    <property type="entry name" value="TRANSCRIPTIONAL DUAL REGULATOR HCAR-RELATED"/>
    <property type="match status" value="1"/>
</dbReference>
<dbReference type="Gene3D" id="3.40.190.290">
    <property type="match status" value="1"/>
</dbReference>
<evidence type="ECO:0000313" key="6">
    <source>
        <dbReference type="EMBL" id="MDO6572776.1"/>
    </source>
</evidence>
<dbReference type="GO" id="GO:0003677">
    <property type="term" value="F:DNA binding"/>
    <property type="evidence" value="ECO:0007669"/>
    <property type="project" value="UniProtKB-KW"/>
</dbReference>
<dbReference type="InterPro" id="IPR036390">
    <property type="entry name" value="WH_DNA-bd_sf"/>
</dbReference>
<dbReference type="SUPFAM" id="SSF53850">
    <property type="entry name" value="Periplasmic binding protein-like II"/>
    <property type="match status" value="1"/>
</dbReference>
<dbReference type="CDD" id="cd05466">
    <property type="entry name" value="PBP2_LTTR_substrate"/>
    <property type="match status" value="1"/>
</dbReference>
<dbReference type="Pfam" id="PF03466">
    <property type="entry name" value="LysR_substrate"/>
    <property type="match status" value="1"/>
</dbReference>
<evidence type="ECO:0000256" key="2">
    <source>
        <dbReference type="ARBA" id="ARBA00023015"/>
    </source>
</evidence>
<accession>A0AAW7YRD3</accession>
<sequence length="293" mass="34132">MDINHLKEFILLAKYENYLKASQELFIAQSTLSKHMTALENDIGHRLIDRTNKKIELTESGSLFLHYSKQICQNEEELKKHLSLKDVDDIVTINMGASRLMIEYGITELVSQCVKLYPKVRFKITEGSEIELKQAIDQQKLDISFIRELSPAKSNNSFVYMKEQLCAIVKNTHPLANQDEISLEMLKDEQLYLPPDFTVEHQAFLKCCEKEQFYPIISFTAPRMENLLEMVNINEGIALIMEHQARFYLNESYKLIPLKPEIDSYINCKLHHDCPDSKELENFMSIARQYSKN</sequence>
<dbReference type="AlphaFoldDB" id="A0AAW7YRD3"/>
<dbReference type="SUPFAM" id="SSF46785">
    <property type="entry name" value="Winged helix' DNA-binding domain"/>
    <property type="match status" value="1"/>
</dbReference>
<organism evidence="6 7">
    <name type="scientific">Staphylococcus pasteuri_A</name>
    <dbReference type="NCBI Taxonomy" id="3062664"/>
    <lineage>
        <taxon>Bacteria</taxon>
        <taxon>Bacillati</taxon>
        <taxon>Bacillota</taxon>
        <taxon>Bacilli</taxon>
        <taxon>Bacillales</taxon>
        <taxon>Staphylococcaceae</taxon>
        <taxon>Staphylococcus</taxon>
    </lineage>
</organism>
<dbReference type="Gene3D" id="1.10.10.10">
    <property type="entry name" value="Winged helix-like DNA-binding domain superfamily/Winged helix DNA-binding domain"/>
    <property type="match status" value="1"/>
</dbReference>
<comment type="caution">
    <text evidence="6">The sequence shown here is derived from an EMBL/GenBank/DDBJ whole genome shotgun (WGS) entry which is preliminary data.</text>
</comment>
<evidence type="ECO:0000256" key="1">
    <source>
        <dbReference type="ARBA" id="ARBA00009437"/>
    </source>
</evidence>
<dbReference type="InterPro" id="IPR005119">
    <property type="entry name" value="LysR_subst-bd"/>
</dbReference>
<evidence type="ECO:0000256" key="4">
    <source>
        <dbReference type="ARBA" id="ARBA00023163"/>
    </source>
</evidence>
<evidence type="ECO:0000256" key="3">
    <source>
        <dbReference type="ARBA" id="ARBA00023125"/>
    </source>
</evidence>
<dbReference type="GO" id="GO:0032993">
    <property type="term" value="C:protein-DNA complex"/>
    <property type="evidence" value="ECO:0007669"/>
    <property type="project" value="TreeGrafter"/>
</dbReference>
<proteinExistence type="inferred from homology"/>
<dbReference type="InterPro" id="IPR036388">
    <property type="entry name" value="WH-like_DNA-bd_sf"/>
</dbReference>
<comment type="similarity">
    <text evidence="1">Belongs to the LysR transcriptional regulatory family.</text>
</comment>
<gene>
    <name evidence="6" type="ORF">Q4528_01240</name>
</gene>